<dbReference type="Proteomes" id="UP000308600">
    <property type="component" value="Unassembled WGS sequence"/>
</dbReference>
<reference evidence="1 2" key="1">
    <citation type="journal article" date="2019" name="Nat. Ecol. Evol.">
        <title>Megaphylogeny resolves global patterns of mushroom evolution.</title>
        <authorList>
            <person name="Varga T."/>
            <person name="Krizsan K."/>
            <person name="Foldi C."/>
            <person name="Dima B."/>
            <person name="Sanchez-Garcia M."/>
            <person name="Sanchez-Ramirez S."/>
            <person name="Szollosi G.J."/>
            <person name="Szarkandi J.G."/>
            <person name="Papp V."/>
            <person name="Albert L."/>
            <person name="Andreopoulos W."/>
            <person name="Angelini C."/>
            <person name="Antonin V."/>
            <person name="Barry K.W."/>
            <person name="Bougher N.L."/>
            <person name="Buchanan P."/>
            <person name="Buyck B."/>
            <person name="Bense V."/>
            <person name="Catcheside P."/>
            <person name="Chovatia M."/>
            <person name="Cooper J."/>
            <person name="Damon W."/>
            <person name="Desjardin D."/>
            <person name="Finy P."/>
            <person name="Geml J."/>
            <person name="Haridas S."/>
            <person name="Hughes K."/>
            <person name="Justo A."/>
            <person name="Karasinski D."/>
            <person name="Kautmanova I."/>
            <person name="Kiss B."/>
            <person name="Kocsube S."/>
            <person name="Kotiranta H."/>
            <person name="LaButti K.M."/>
            <person name="Lechner B.E."/>
            <person name="Liimatainen K."/>
            <person name="Lipzen A."/>
            <person name="Lukacs Z."/>
            <person name="Mihaltcheva S."/>
            <person name="Morgado L.N."/>
            <person name="Niskanen T."/>
            <person name="Noordeloos M.E."/>
            <person name="Ohm R.A."/>
            <person name="Ortiz-Santana B."/>
            <person name="Ovrebo C."/>
            <person name="Racz N."/>
            <person name="Riley R."/>
            <person name="Savchenko A."/>
            <person name="Shiryaev A."/>
            <person name="Soop K."/>
            <person name="Spirin V."/>
            <person name="Szebenyi C."/>
            <person name="Tomsovsky M."/>
            <person name="Tulloss R.E."/>
            <person name="Uehling J."/>
            <person name="Grigoriev I.V."/>
            <person name="Vagvolgyi C."/>
            <person name="Papp T."/>
            <person name="Martin F.M."/>
            <person name="Miettinen O."/>
            <person name="Hibbett D.S."/>
            <person name="Nagy L.G."/>
        </authorList>
    </citation>
    <scope>NUCLEOTIDE SEQUENCE [LARGE SCALE GENOMIC DNA]</scope>
    <source>
        <strain evidence="1 2">NL-1719</strain>
    </source>
</reference>
<gene>
    <name evidence="1" type="ORF">BDN72DRAFT_910444</name>
</gene>
<evidence type="ECO:0000313" key="1">
    <source>
        <dbReference type="EMBL" id="TFK77362.1"/>
    </source>
</evidence>
<keyword evidence="2" id="KW-1185">Reference proteome</keyword>
<name>A0ACD3BJI7_9AGAR</name>
<evidence type="ECO:0000313" key="2">
    <source>
        <dbReference type="Proteomes" id="UP000308600"/>
    </source>
</evidence>
<accession>A0ACD3BJI7</accession>
<proteinExistence type="predicted"/>
<organism evidence="1 2">
    <name type="scientific">Pluteus cervinus</name>
    <dbReference type="NCBI Taxonomy" id="181527"/>
    <lineage>
        <taxon>Eukaryota</taxon>
        <taxon>Fungi</taxon>
        <taxon>Dikarya</taxon>
        <taxon>Basidiomycota</taxon>
        <taxon>Agaricomycotina</taxon>
        <taxon>Agaricomycetes</taxon>
        <taxon>Agaricomycetidae</taxon>
        <taxon>Agaricales</taxon>
        <taxon>Pluteineae</taxon>
        <taxon>Pluteaceae</taxon>
        <taxon>Pluteus</taxon>
    </lineage>
</organism>
<sequence>MSLNGRTSQIASKFVATYNRLLHGYTPEQISPNLDVRSFYAELLGLKINREYLESKLHDLSRDSCLGANKPFLNELFHWCLTWARTGAHDDSRKENALEILAIITRAVMNKNPSGWEVMEILAGGVAQSDVVFMDLTAVVDVILGDNDAPARTRHQALQLALTFVCAVSQLSPGAYFLRRDLYPSIVMFIKCPATEQFTFEAVLFLAVLANFHKSDAAKLNPYLKRIRECEDEDLMRKVCWASNYALLASIKAYQAISDDSVSPSLKLNLGSVLSALRPDRVLSPAPIDPPRELFKNQPIEATVVLLPVFEFLRSSKLFSKVLLSYFDEGASQNPPPLVLISLSSYLLTHATSTSSPRSIAYADLALHVFIAMVENWDLMTQFTRPTSHEIRLCRQRLPLLHPPGKQRSPVCAFLDCCILWLRHNLHKRLEVASYTMCIRVCHRIVWFLQYNRIRLEYEWKELWVAIMGLLQFLATKLDTLMTTGGVEQLVRETLSLLDMALNTAEVYLPTPQAIHEFIYELVRSAEVLKKQDALLKSLALPVPQDAPGWTNEKPADALMDILEITSHYEMKLQATGARTASTAMRAVTKEIEANGVHGVKSREYEPIKRTEDVFGFARFACADGLALMP</sequence>
<dbReference type="EMBL" id="ML208259">
    <property type="protein sequence ID" value="TFK77362.1"/>
    <property type="molecule type" value="Genomic_DNA"/>
</dbReference>
<protein>
    <submittedName>
        <fullName evidence="1">Uncharacterized protein</fullName>
    </submittedName>
</protein>